<gene>
    <name evidence="9" type="ORF">PXK24_18070</name>
</gene>
<dbReference type="Gene3D" id="6.10.340.10">
    <property type="match status" value="1"/>
</dbReference>
<evidence type="ECO:0000259" key="7">
    <source>
        <dbReference type="PROSITE" id="PS50111"/>
    </source>
</evidence>
<protein>
    <submittedName>
        <fullName evidence="9">Methyl-accepting chemotaxis protein</fullName>
    </submittedName>
</protein>
<keyword evidence="4" id="KW-0175">Coiled coil</keyword>
<evidence type="ECO:0000256" key="4">
    <source>
        <dbReference type="SAM" id="Coils"/>
    </source>
</evidence>
<reference evidence="9 10" key="1">
    <citation type="submission" date="2023-02" db="EMBL/GenBank/DDBJ databases">
        <title>Population genomics of bacteria associated with diatom.</title>
        <authorList>
            <person name="Xie J."/>
            <person name="Wang H."/>
        </authorList>
    </citation>
    <scope>NUCLEOTIDE SEQUENCE [LARGE SCALE GENOMIC DNA]</scope>
    <source>
        <strain evidence="9 10">PT47_8</strain>
    </source>
</reference>
<dbReference type="RefSeq" id="WP_274840038.1">
    <property type="nucleotide sequence ID" value="NZ_JARCJF010000011.1"/>
</dbReference>
<evidence type="ECO:0000313" key="9">
    <source>
        <dbReference type="EMBL" id="MDE4167607.1"/>
    </source>
</evidence>
<proteinExistence type="inferred from homology"/>
<dbReference type="SUPFAM" id="SSF58104">
    <property type="entry name" value="Methyl-accepting chemotaxis protein (MCP) signaling domain"/>
    <property type="match status" value="1"/>
</dbReference>
<dbReference type="EMBL" id="JARCJK010000011">
    <property type="protein sequence ID" value="MDE4167607.1"/>
    <property type="molecule type" value="Genomic_DNA"/>
</dbReference>
<dbReference type="SMART" id="SM00304">
    <property type="entry name" value="HAMP"/>
    <property type="match status" value="2"/>
</dbReference>
<dbReference type="Proteomes" id="UP001218364">
    <property type="component" value="Unassembled WGS sequence"/>
</dbReference>
<evidence type="ECO:0000313" key="10">
    <source>
        <dbReference type="Proteomes" id="UP001218364"/>
    </source>
</evidence>
<comment type="similarity">
    <text evidence="2">Belongs to the methyl-accepting chemotaxis (MCP) protein family.</text>
</comment>
<dbReference type="InterPro" id="IPR003660">
    <property type="entry name" value="HAMP_dom"/>
</dbReference>
<feature type="transmembrane region" description="Helical" evidence="6">
    <location>
        <begin position="482"/>
        <end position="501"/>
    </location>
</feature>
<feature type="compositionally biased region" description="Low complexity" evidence="5">
    <location>
        <begin position="619"/>
        <end position="632"/>
    </location>
</feature>
<dbReference type="Pfam" id="PF00015">
    <property type="entry name" value="MCPsignal"/>
    <property type="match status" value="1"/>
</dbReference>
<dbReference type="GO" id="GO:0006935">
    <property type="term" value="P:chemotaxis"/>
    <property type="evidence" value="ECO:0007669"/>
    <property type="project" value="UniProtKB-KW"/>
</dbReference>
<feature type="domain" description="HAMP" evidence="8">
    <location>
        <begin position="499"/>
        <end position="552"/>
    </location>
</feature>
<sequence>MVHKSSADPAAGGTRAARRFRPFSSIGAKLVLILLAMGAASAGIGVLVSLVFARVSDDMGVLTQEMLPQLEVSARLTEATGLTRNAMTDILLADDAAELQERRSQMEAATQRLQEEVTGLPSDLRAEYEAVVTQTVQSLNALMAARETTFDSEARIAAQIDDLQENSQHLQNTLLSAAETAYSNLQTGGDATMTSIEDALLVLVEDNFAALQSLLEAQGDINLLSGVALALGQTRDPSLKKALSNIAKSSTARLENLPERLVEMDVDPVEAGIVEEALVVFDRMMNARRSEQKELRPLVLDHRQASANVLNKAIEDMVFVLEIVAEETVEESRDAVQSLLDNEIGVLKQLLEMNTQVNALQVAALQVLAADRAAAVEEAAAPLQAAATALMAFRDIAGGQFAADLEQIAADADPETGLAASRIATIRARAETVSASQEAASAVAEIALRAAALSADNQGAIAEMAGSVSRDVKAAQTRMQTLWAVSAAVLLAALVLTRLLITRPLIRISETTENLAGGDLSPVTGFDRSSSEIRRIAQALSVFRNGLVEKEEISKAAEAERQQHLAQQTAAVTAIGQGLERLAEGDLTVRIHDEMSAGYVKLRDDFNRALGALEDSVRSLSQSGQSTASGTTEISGAARDLSARSEHSAQTLASTAAALNELSVSVESTAQASGEASASVETARRNASESMDVVQRTFAAMEAIKESSDKIAKIIGLIDSIAQQTNLLALNAGVEAARAGSVGKGFAVVASEVRSLAYRSKEAANEIASLVAESSEHVELGADLVGRTGEVINEISQSVSSAAELMQNISRASAEQSSNLQEVNGAVANLDDATTKNAALFEEVTSASISLSQEAQAMAAALDRFRTAQSASDQDLMEEEAPRLSA</sequence>
<keyword evidence="3" id="KW-0807">Transducer</keyword>
<dbReference type="InterPro" id="IPR004089">
    <property type="entry name" value="MCPsignal_dom"/>
</dbReference>
<evidence type="ECO:0000256" key="5">
    <source>
        <dbReference type="SAM" id="MobiDB-lite"/>
    </source>
</evidence>
<keyword evidence="6" id="KW-0812">Transmembrane</keyword>
<dbReference type="PROSITE" id="PS50885">
    <property type="entry name" value="HAMP"/>
    <property type="match status" value="2"/>
</dbReference>
<evidence type="ECO:0000259" key="8">
    <source>
        <dbReference type="PROSITE" id="PS50885"/>
    </source>
</evidence>
<keyword evidence="6" id="KW-1133">Transmembrane helix</keyword>
<feature type="coiled-coil region" evidence="4">
    <location>
        <begin position="153"/>
        <end position="180"/>
    </location>
</feature>
<evidence type="ECO:0000256" key="2">
    <source>
        <dbReference type="ARBA" id="ARBA00029447"/>
    </source>
</evidence>
<dbReference type="GO" id="GO:0007165">
    <property type="term" value="P:signal transduction"/>
    <property type="evidence" value="ECO:0007669"/>
    <property type="project" value="UniProtKB-KW"/>
</dbReference>
<feature type="region of interest" description="Disordered" evidence="5">
    <location>
        <begin position="618"/>
        <end position="647"/>
    </location>
</feature>
<keyword evidence="6" id="KW-0472">Membrane</keyword>
<evidence type="ECO:0000256" key="1">
    <source>
        <dbReference type="ARBA" id="ARBA00022500"/>
    </source>
</evidence>
<feature type="domain" description="HAMP" evidence="8">
    <location>
        <begin position="566"/>
        <end position="618"/>
    </location>
</feature>
<comment type="caution">
    <text evidence="9">The sequence shown here is derived from an EMBL/GenBank/DDBJ whole genome shotgun (WGS) entry which is preliminary data.</text>
</comment>
<feature type="domain" description="Methyl-accepting transducer" evidence="7">
    <location>
        <begin position="623"/>
        <end position="852"/>
    </location>
</feature>
<dbReference type="SMART" id="SM00283">
    <property type="entry name" value="MA"/>
    <property type="match status" value="1"/>
</dbReference>
<organism evidence="9 10">
    <name type="scientific">Phaeobacter gallaeciensis</name>
    <dbReference type="NCBI Taxonomy" id="60890"/>
    <lineage>
        <taxon>Bacteria</taxon>
        <taxon>Pseudomonadati</taxon>
        <taxon>Pseudomonadota</taxon>
        <taxon>Alphaproteobacteria</taxon>
        <taxon>Rhodobacterales</taxon>
        <taxon>Roseobacteraceae</taxon>
        <taxon>Phaeobacter</taxon>
    </lineage>
</organism>
<dbReference type="PROSITE" id="PS50111">
    <property type="entry name" value="CHEMOTAXIS_TRANSDUC_2"/>
    <property type="match status" value="1"/>
</dbReference>
<dbReference type="SUPFAM" id="SSF158472">
    <property type="entry name" value="HAMP domain-like"/>
    <property type="match status" value="1"/>
</dbReference>
<dbReference type="PANTHER" id="PTHR43531">
    <property type="entry name" value="PROTEIN ICFG"/>
    <property type="match status" value="1"/>
</dbReference>
<dbReference type="PANTHER" id="PTHR43531:SF11">
    <property type="entry name" value="METHYL-ACCEPTING CHEMOTAXIS PROTEIN 3"/>
    <property type="match status" value="1"/>
</dbReference>
<accession>A0ABD4XE70</accession>
<dbReference type="Gene3D" id="1.10.287.950">
    <property type="entry name" value="Methyl-accepting chemotaxis protein"/>
    <property type="match status" value="1"/>
</dbReference>
<dbReference type="Pfam" id="PF00672">
    <property type="entry name" value="HAMP"/>
    <property type="match status" value="1"/>
</dbReference>
<dbReference type="InterPro" id="IPR051310">
    <property type="entry name" value="MCP_chemotaxis"/>
</dbReference>
<evidence type="ECO:0000256" key="3">
    <source>
        <dbReference type="PROSITE-ProRule" id="PRU00284"/>
    </source>
</evidence>
<evidence type="ECO:0000256" key="6">
    <source>
        <dbReference type="SAM" id="Phobius"/>
    </source>
</evidence>
<name>A0ABD4XE70_9RHOB</name>
<dbReference type="AlphaFoldDB" id="A0ABD4XE70"/>
<keyword evidence="1" id="KW-0145">Chemotaxis</keyword>
<feature type="transmembrane region" description="Helical" evidence="6">
    <location>
        <begin position="30"/>
        <end position="53"/>
    </location>
</feature>